<keyword evidence="7" id="KW-0732">Signal</keyword>
<keyword evidence="4" id="KW-0735">Signal-anchor</keyword>
<evidence type="ECO:0000256" key="7">
    <source>
        <dbReference type="SAM" id="SignalP"/>
    </source>
</evidence>
<proteinExistence type="inferred from homology"/>
<dbReference type="InterPro" id="IPR029962">
    <property type="entry name" value="TBL"/>
</dbReference>
<evidence type="ECO:0000256" key="3">
    <source>
        <dbReference type="ARBA" id="ARBA00022692"/>
    </source>
</evidence>
<dbReference type="InterPro" id="IPR026057">
    <property type="entry name" value="TBL_C"/>
</dbReference>
<comment type="caution">
    <text evidence="10">The sequence shown here is derived from an EMBL/GenBank/DDBJ whole genome shotgun (WGS) entry which is preliminary data.</text>
</comment>
<dbReference type="PROSITE" id="PS51257">
    <property type="entry name" value="PROKAR_LIPOPROTEIN"/>
    <property type="match status" value="1"/>
</dbReference>
<dbReference type="GO" id="GO:0016413">
    <property type="term" value="F:O-acetyltransferase activity"/>
    <property type="evidence" value="ECO:0007669"/>
    <property type="project" value="InterPro"/>
</dbReference>
<evidence type="ECO:0000256" key="1">
    <source>
        <dbReference type="ARBA" id="ARBA00004167"/>
    </source>
</evidence>
<dbReference type="Pfam" id="PF13839">
    <property type="entry name" value="PC-Esterase"/>
    <property type="match status" value="1"/>
</dbReference>
<keyword evidence="3" id="KW-0812">Transmembrane</keyword>
<dbReference type="Pfam" id="PF14416">
    <property type="entry name" value="PMR5N"/>
    <property type="match status" value="1"/>
</dbReference>
<dbReference type="EMBL" id="JBAMMX010000013">
    <property type="protein sequence ID" value="KAK6928827.1"/>
    <property type="molecule type" value="Genomic_DNA"/>
</dbReference>
<dbReference type="PANTHER" id="PTHR32285:SF36">
    <property type="entry name" value="PROTEIN TRICHOME BIREFRINGENCE-LIKE 38"/>
    <property type="match status" value="1"/>
</dbReference>
<organism evidence="10 11">
    <name type="scientific">Dillenia turbinata</name>
    <dbReference type="NCBI Taxonomy" id="194707"/>
    <lineage>
        <taxon>Eukaryota</taxon>
        <taxon>Viridiplantae</taxon>
        <taxon>Streptophyta</taxon>
        <taxon>Embryophyta</taxon>
        <taxon>Tracheophyta</taxon>
        <taxon>Spermatophyta</taxon>
        <taxon>Magnoliopsida</taxon>
        <taxon>eudicotyledons</taxon>
        <taxon>Gunneridae</taxon>
        <taxon>Pentapetalae</taxon>
        <taxon>Dilleniales</taxon>
        <taxon>Dilleniaceae</taxon>
        <taxon>Dillenia</taxon>
    </lineage>
</organism>
<protein>
    <submittedName>
        <fullName evidence="10">Trichome birefringence-like, N-terminal domain</fullName>
    </submittedName>
</protein>
<evidence type="ECO:0000256" key="4">
    <source>
        <dbReference type="ARBA" id="ARBA00022968"/>
    </source>
</evidence>
<keyword evidence="11" id="KW-1185">Reference proteome</keyword>
<sequence>MEGKMGRTKQMICCVLVAALLLIFSCLGVDGRKQSQTTITKGMKGCNMYEGSWVWDDSYPPYDFSKCPYLPKDFDCLGNGRPDKNYIKYRWQPKNCNLPRFDGVDFLKRLKGKKIMFVGDSISLQHGQSLVCHLHAAVPSSNITADDPNIVRFEDYDVTVIVSFQPFLVDVEQEQVGRVLKLDSIKSGQIWKDVDILVFNTWFWWPSFLAYDYIQDGDKIVKQMDPIKAFRKGLTTWANWVDSAIDPSKTKVYFRGTTPLHYNGGDWGDRAANACFNESEPVSGSTYPAGLQPEQKVVEEVLRTITKPVTLLDVTTLSQLRKDAHPGFYVKEGPPDCAHWCTPGVIETWNQLLYATLL</sequence>
<reference evidence="10 11" key="1">
    <citation type="submission" date="2023-12" db="EMBL/GenBank/DDBJ databases">
        <title>A high-quality genome assembly for Dillenia turbinata (Dilleniales).</title>
        <authorList>
            <person name="Chanderbali A."/>
        </authorList>
    </citation>
    <scope>NUCLEOTIDE SEQUENCE [LARGE SCALE GENOMIC DNA]</scope>
    <source>
        <strain evidence="10">LSX21</strain>
        <tissue evidence="10">Leaf</tissue>
    </source>
</reference>
<accession>A0AAN8VK28</accession>
<gene>
    <name evidence="10" type="ORF">RJ641_005032</name>
</gene>
<comment type="subcellular location">
    <subcellularLocation>
        <location evidence="1">Membrane</location>
        <topology evidence="1">Single-pass membrane protein</topology>
    </subcellularLocation>
</comment>
<evidence type="ECO:0000259" key="9">
    <source>
        <dbReference type="Pfam" id="PF14416"/>
    </source>
</evidence>
<name>A0AAN8VK28_9MAGN</name>
<evidence type="ECO:0000256" key="6">
    <source>
        <dbReference type="ARBA" id="ARBA00023136"/>
    </source>
</evidence>
<evidence type="ECO:0000259" key="8">
    <source>
        <dbReference type="Pfam" id="PF13839"/>
    </source>
</evidence>
<feature type="domain" description="Trichome birefringence-like C-terminal" evidence="8">
    <location>
        <begin position="98"/>
        <end position="355"/>
    </location>
</feature>
<keyword evidence="5" id="KW-1133">Transmembrane helix</keyword>
<feature type="chain" id="PRO_5043012218" evidence="7">
    <location>
        <begin position="29"/>
        <end position="358"/>
    </location>
</feature>
<dbReference type="InterPro" id="IPR025846">
    <property type="entry name" value="TBL_N"/>
</dbReference>
<evidence type="ECO:0000256" key="5">
    <source>
        <dbReference type="ARBA" id="ARBA00022989"/>
    </source>
</evidence>
<feature type="domain" description="Trichome birefringence-like N-terminal" evidence="9">
    <location>
        <begin position="45"/>
        <end position="97"/>
    </location>
</feature>
<evidence type="ECO:0000256" key="2">
    <source>
        <dbReference type="ARBA" id="ARBA00007727"/>
    </source>
</evidence>
<dbReference type="GO" id="GO:0016020">
    <property type="term" value="C:membrane"/>
    <property type="evidence" value="ECO:0007669"/>
    <property type="project" value="UniProtKB-SubCell"/>
</dbReference>
<comment type="similarity">
    <text evidence="2">Belongs to the PC-esterase family. TBL subfamily.</text>
</comment>
<evidence type="ECO:0000313" key="11">
    <source>
        <dbReference type="Proteomes" id="UP001370490"/>
    </source>
</evidence>
<dbReference type="AlphaFoldDB" id="A0AAN8VK28"/>
<evidence type="ECO:0000313" key="10">
    <source>
        <dbReference type="EMBL" id="KAK6928827.1"/>
    </source>
</evidence>
<dbReference type="Proteomes" id="UP001370490">
    <property type="component" value="Unassembled WGS sequence"/>
</dbReference>
<dbReference type="PANTHER" id="PTHR32285">
    <property type="entry name" value="PROTEIN TRICHOME BIREFRINGENCE-LIKE 9-RELATED"/>
    <property type="match status" value="1"/>
</dbReference>
<feature type="signal peptide" evidence="7">
    <location>
        <begin position="1"/>
        <end position="28"/>
    </location>
</feature>
<dbReference type="GO" id="GO:0005794">
    <property type="term" value="C:Golgi apparatus"/>
    <property type="evidence" value="ECO:0007669"/>
    <property type="project" value="TreeGrafter"/>
</dbReference>
<keyword evidence="6" id="KW-0472">Membrane</keyword>